<reference evidence="1" key="1">
    <citation type="submission" date="2020-05" db="EMBL/GenBank/DDBJ databases">
        <title>WGS assembly of Panicum virgatum.</title>
        <authorList>
            <person name="Lovell J.T."/>
            <person name="Jenkins J."/>
            <person name="Shu S."/>
            <person name="Juenger T.E."/>
            <person name="Schmutz J."/>
        </authorList>
    </citation>
    <scope>NUCLEOTIDE SEQUENCE</scope>
    <source>
        <strain evidence="1">AP13</strain>
    </source>
</reference>
<accession>A0A8T0RCD6</accession>
<keyword evidence="2" id="KW-1185">Reference proteome</keyword>
<comment type="caution">
    <text evidence="1">The sequence shown here is derived from an EMBL/GenBank/DDBJ whole genome shotgun (WGS) entry which is preliminary data.</text>
</comment>
<sequence length="107" mass="11827">MRTRANTNADDGAHAAAIGDISEVAANADVGAHAVDDSAHAPKNEAEGMHEFHFQGITVIVRAIEDDIDDEDAVRELMPPHVICQMAHDLRVAIRRRIIARIFYDDW</sequence>
<dbReference type="EMBL" id="CM029047">
    <property type="protein sequence ID" value="KAG2582795.1"/>
    <property type="molecule type" value="Genomic_DNA"/>
</dbReference>
<evidence type="ECO:0000313" key="2">
    <source>
        <dbReference type="Proteomes" id="UP000823388"/>
    </source>
</evidence>
<evidence type="ECO:0000313" key="1">
    <source>
        <dbReference type="EMBL" id="KAG2582795.1"/>
    </source>
</evidence>
<proteinExistence type="predicted"/>
<protein>
    <submittedName>
        <fullName evidence="1">Uncharacterized protein</fullName>
    </submittedName>
</protein>
<organism evidence="1 2">
    <name type="scientific">Panicum virgatum</name>
    <name type="common">Blackwell switchgrass</name>
    <dbReference type="NCBI Taxonomy" id="38727"/>
    <lineage>
        <taxon>Eukaryota</taxon>
        <taxon>Viridiplantae</taxon>
        <taxon>Streptophyta</taxon>
        <taxon>Embryophyta</taxon>
        <taxon>Tracheophyta</taxon>
        <taxon>Spermatophyta</taxon>
        <taxon>Magnoliopsida</taxon>
        <taxon>Liliopsida</taxon>
        <taxon>Poales</taxon>
        <taxon>Poaceae</taxon>
        <taxon>PACMAD clade</taxon>
        <taxon>Panicoideae</taxon>
        <taxon>Panicodae</taxon>
        <taxon>Paniceae</taxon>
        <taxon>Panicinae</taxon>
        <taxon>Panicum</taxon>
        <taxon>Panicum sect. Hiantes</taxon>
    </lineage>
</organism>
<dbReference type="Proteomes" id="UP000823388">
    <property type="component" value="Chromosome 6K"/>
</dbReference>
<name>A0A8T0RCD6_PANVG</name>
<gene>
    <name evidence="1" type="ORF">PVAP13_6KG093706</name>
</gene>
<dbReference type="AlphaFoldDB" id="A0A8T0RCD6"/>